<protein>
    <submittedName>
        <fullName evidence="8">DEAD/DEAH box helicase</fullName>
    </submittedName>
</protein>
<dbReference type="Pfam" id="PF00271">
    <property type="entry name" value="Helicase_C"/>
    <property type="match status" value="1"/>
</dbReference>
<dbReference type="GO" id="GO:0004386">
    <property type="term" value="F:helicase activity"/>
    <property type="evidence" value="ECO:0007669"/>
    <property type="project" value="UniProtKB-KW"/>
</dbReference>
<dbReference type="PROSITE" id="PS51192">
    <property type="entry name" value="HELICASE_ATP_BIND_1"/>
    <property type="match status" value="1"/>
</dbReference>
<dbReference type="SMART" id="SM00487">
    <property type="entry name" value="DEXDc"/>
    <property type="match status" value="1"/>
</dbReference>
<evidence type="ECO:0000256" key="3">
    <source>
        <dbReference type="ARBA" id="ARBA00022806"/>
    </source>
</evidence>
<dbReference type="PANTHER" id="PTHR47961:SF6">
    <property type="entry name" value="DNA-DIRECTED DNA POLYMERASE"/>
    <property type="match status" value="1"/>
</dbReference>
<dbReference type="RefSeq" id="WP_330512509.1">
    <property type="nucleotide sequence ID" value="NZ_JAZEIH010000002.1"/>
</dbReference>
<dbReference type="SMART" id="SM00490">
    <property type="entry name" value="HELICc"/>
    <property type="match status" value="1"/>
</dbReference>
<evidence type="ECO:0000256" key="5">
    <source>
        <dbReference type="SAM" id="MobiDB-lite"/>
    </source>
</evidence>
<dbReference type="InterPro" id="IPR001650">
    <property type="entry name" value="Helicase_C-like"/>
</dbReference>
<proteinExistence type="predicted"/>
<dbReference type="PROSITE" id="PS51194">
    <property type="entry name" value="HELICASE_CTER"/>
    <property type="match status" value="1"/>
</dbReference>
<feature type="domain" description="Helicase ATP-binding" evidence="6">
    <location>
        <begin position="155"/>
        <end position="305"/>
    </location>
</feature>
<dbReference type="InterPro" id="IPR027417">
    <property type="entry name" value="P-loop_NTPase"/>
</dbReference>
<evidence type="ECO:0000313" key="9">
    <source>
        <dbReference type="Proteomes" id="UP001343600"/>
    </source>
</evidence>
<keyword evidence="2" id="KW-0378">Hydrolase</keyword>
<keyword evidence="1" id="KW-0547">Nucleotide-binding</keyword>
<dbReference type="Proteomes" id="UP001343600">
    <property type="component" value="Unassembled WGS sequence"/>
</dbReference>
<comment type="caution">
    <text evidence="8">The sequence shown here is derived from an EMBL/GenBank/DDBJ whole genome shotgun (WGS) entry which is preliminary data.</text>
</comment>
<evidence type="ECO:0000313" key="8">
    <source>
        <dbReference type="EMBL" id="MEE4038848.1"/>
    </source>
</evidence>
<dbReference type="Pfam" id="PF00270">
    <property type="entry name" value="DEAD"/>
    <property type="match status" value="1"/>
</dbReference>
<feature type="compositionally biased region" description="Basic and acidic residues" evidence="5">
    <location>
        <begin position="760"/>
        <end position="770"/>
    </location>
</feature>
<organism evidence="8 9">
    <name type="scientific">Pseudomonas viridiflava</name>
    <name type="common">Phytomonas viridiflava</name>
    <dbReference type="NCBI Taxonomy" id="33069"/>
    <lineage>
        <taxon>Bacteria</taxon>
        <taxon>Pseudomonadati</taxon>
        <taxon>Pseudomonadota</taxon>
        <taxon>Gammaproteobacteria</taxon>
        <taxon>Pseudomonadales</taxon>
        <taxon>Pseudomonadaceae</taxon>
        <taxon>Pseudomonas</taxon>
    </lineage>
</organism>
<evidence type="ECO:0000259" key="6">
    <source>
        <dbReference type="PROSITE" id="PS51192"/>
    </source>
</evidence>
<reference evidence="8 9" key="1">
    <citation type="submission" date="2024-01" db="EMBL/GenBank/DDBJ databases">
        <title>Characterization of Pseudomonas viridiflava in Georgia, USA.</title>
        <authorList>
            <person name="Zhao M."/>
            <person name="Dutta B."/>
        </authorList>
    </citation>
    <scope>NUCLEOTIDE SEQUENCE [LARGE SCALE GENOMIC DNA]</scope>
    <source>
        <strain evidence="8 9">21GA0539</strain>
    </source>
</reference>
<keyword evidence="3 8" id="KW-0347">Helicase</keyword>
<sequence length="889" mass="100886">MTRDAETLPVEASKDEAFVDTYDQLLRSLFLSKQAVSSEKIYIPPEKLQHATWLASIISLSSSEALKNLANSFGALLHLYAPNNPIYQRACHIIQSRSGNLLSSKHIPNIFENGKYLNSFGALLDLELGTTRSRLTHQLEGAGEFVFTNYQAKLWAAIRSGVNVAISAPTSAGKSFIIRRYIVERLRKSTESAVFVVPTKALINQVGMEFKSDLKNRAHVYTTYRPQDEGDDKSTIYVLTPERCNKLLQDKTLKSPKIIFIDEIHNLEAEGRGMVFENCLYGLVARFPQSQFIFAGPFIEDIVTPLKELSGLDLVDETTVATPVFQVRAAITFLSKSYSAEYRIFSQTGNVISGETVLNKKLFSKAKSKKGQAIAAFLGNLKKDESCIIFAPGKATAENWALELPPSTNCVDELDDAIEELIDFLADEIHPDYSLIRTLRSGVAFHHAGLPDIARIEIEELYSKETIKSLVCTSTLLQGVNLPADKLIVISPKNDKTPLTPFEFKNLIGRAGRISTNLYGEVYCLEVKDEEWGEEKLTNNEKTKIKPSTTAILQKHTDSVIRLATATRSDIFENQEDEKLYTTICYLRHLFVSDLKHFDRLMSTSQIRSEKKLELEEKLSQVKDQLSIPVELLRQNPYVDPLLQNQLYLKIKDDPYSWIPTNHPNTRILPSPPDDISFKNRNFYQQFDDIARRLDKIFHIEKEVNSKFTNAGEYVSIGALVYDAYQWMSGKSHRFFIDKFLNKPYKKSDDTIQDEEEAESGSKKRPVDRAARHVTNNISSNITFKLVKYFSLWSDITKSCTSEADHEEYAYALSLPSMIELGSYDPRVLELMSLGINRSIALKLRKDLPKNVENIEAWLQNYNTSQLSPLLRRYLERSGLTKTFEDQTQ</sequence>
<feature type="domain" description="Helicase C-terminal" evidence="7">
    <location>
        <begin position="373"/>
        <end position="561"/>
    </location>
</feature>
<evidence type="ECO:0000256" key="2">
    <source>
        <dbReference type="ARBA" id="ARBA00022801"/>
    </source>
</evidence>
<keyword evidence="9" id="KW-1185">Reference proteome</keyword>
<dbReference type="InterPro" id="IPR011545">
    <property type="entry name" value="DEAD/DEAH_box_helicase_dom"/>
</dbReference>
<keyword evidence="4" id="KW-0067">ATP-binding</keyword>
<dbReference type="PANTHER" id="PTHR47961">
    <property type="entry name" value="DNA POLYMERASE THETA, PUTATIVE (AFU_ORTHOLOGUE AFUA_1G05260)-RELATED"/>
    <property type="match status" value="1"/>
</dbReference>
<feature type="region of interest" description="Disordered" evidence="5">
    <location>
        <begin position="748"/>
        <end position="770"/>
    </location>
</feature>
<evidence type="ECO:0000259" key="7">
    <source>
        <dbReference type="PROSITE" id="PS51194"/>
    </source>
</evidence>
<gene>
    <name evidence="8" type="ORF">V2I87_01965</name>
</gene>
<dbReference type="Gene3D" id="3.40.50.300">
    <property type="entry name" value="P-loop containing nucleotide triphosphate hydrolases"/>
    <property type="match status" value="2"/>
</dbReference>
<evidence type="ECO:0000256" key="4">
    <source>
        <dbReference type="ARBA" id="ARBA00022840"/>
    </source>
</evidence>
<name>A0ABU7N1R8_PSEVI</name>
<dbReference type="EMBL" id="JAZEIP010000002">
    <property type="protein sequence ID" value="MEE4038848.1"/>
    <property type="molecule type" value="Genomic_DNA"/>
</dbReference>
<evidence type="ECO:0000256" key="1">
    <source>
        <dbReference type="ARBA" id="ARBA00022741"/>
    </source>
</evidence>
<dbReference type="InterPro" id="IPR050474">
    <property type="entry name" value="Hel308_SKI2-like"/>
</dbReference>
<dbReference type="SUPFAM" id="SSF52540">
    <property type="entry name" value="P-loop containing nucleoside triphosphate hydrolases"/>
    <property type="match status" value="1"/>
</dbReference>
<accession>A0ABU7N1R8</accession>
<dbReference type="InterPro" id="IPR014001">
    <property type="entry name" value="Helicase_ATP-bd"/>
</dbReference>